<dbReference type="AlphaFoldDB" id="A0A150XKC7"/>
<reference evidence="1 2" key="1">
    <citation type="submission" date="2016-01" db="EMBL/GenBank/DDBJ databases">
        <title>Genome sequencing of Roseivirga echinicomitans KMM 6058.</title>
        <authorList>
            <person name="Selvaratnam C."/>
            <person name="Thevarajoo S."/>
            <person name="Goh K.M."/>
            <person name="Ee R."/>
            <person name="Chan K.-G."/>
            <person name="Chong C.S."/>
        </authorList>
    </citation>
    <scope>NUCLEOTIDE SEQUENCE [LARGE SCALE GENOMIC DNA]</scope>
    <source>
        <strain evidence="1 2">KMM 6058</strain>
    </source>
</reference>
<dbReference type="EMBL" id="LRDB01000011">
    <property type="protein sequence ID" value="KYG79141.1"/>
    <property type="molecule type" value="Genomic_DNA"/>
</dbReference>
<dbReference type="Proteomes" id="UP000075615">
    <property type="component" value="Unassembled WGS sequence"/>
</dbReference>
<comment type="caution">
    <text evidence="1">The sequence shown here is derived from an EMBL/GenBank/DDBJ whole genome shotgun (WGS) entry which is preliminary data.</text>
</comment>
<proteinExistence type="predicted"/>
<name>A0A150XKC7_9BACT</name>
<sequence>MANKEQKFEWEELKDIWVNSAQTKKINIQMSSLLDELKGKVSQFEKNSIKSDVATLKTHWVQFKGMTSQFEKDSINKDMARITTLLRKFLNLFKRNKE</sequence>
<evidence type="ECO:0000313" key="1">
    <source>
        <dbReference type="EMBL" id="KYG79141.1"/>
    </source>
</evidence>
<protein>
    <submittedName>
        <fullName evidence="1">Uncharacterized protein</fullName>
    </submittedName>
</protein>
<accession>A0A150XKC7</accession>
<evidence type="ECO:0000313" key="2">
    <source>
        <dbReference type="Proteomes" id="UP000075615"/>
    </source>
</evidence>
<dbReference type="RefSeq" id="WP_068414180.1">
    <property type="nucleotide sequence ID" value="NZ_LRDB01000011.1"/>
</dbReference>
<keyword evidence="2" id="KW-1185">Reference proteome</keyword>
<dbReference type="OrthoDB" id="982596at2"/>
<gene>
    <name evidence="1" type="ORF">AWN68_17900</name>
</gene>
<organism evidence="1 2">
    <name type="scientific">Roseivirga echinicomitans</name>
    <dbReference type="NCBI Taxonomy" id="296218"/>
    <lineage>
        <taxon>Bacteria</taxon>
        <taxon>Pseudomonadati</taxon>
        <taxon>Bacteroidota</taxon>
        <taxon>Cytophagia</taxon>
        <taxon>Cytophagales</taxon>
        <taxon>Roseivirgaceae</taxon>
        <taxon>Roseivirga</taxon>
    </lineage>
</organism>